<evidence type="ECO:0000256" key="3">
    <source>
        <dbReference type="ARBA" id="ARBA00023125"/>
    </source>
</evidence>
<feature type="domain" description="AP2/ERF" evidence="7">
    <location>
        <begin position="364"/>
        <end position="415"/>
    </location>
</feature>
<dbReference type="Gene3D" id="1.20.5.2050">
    <property type="match status" value="1"/>
</dbReference>
<evidence type="ECO:0000256" key="1">
    <source>
        <dbReference type="ARBA" id="ARBA00004123"/>
    </source>
</evidence>
<evidence type="ECO:0000256" key="5">
    <source>
        <dbReference type="ARBA" id="ARBA00023242"/>
    </source>
</evidence>
<keyword evidence="2" id="KW-0805">Transcription regulation</keyword>
<protein>
    <recommendedName>
        <fullName evidence="11">AP2/ERF domain-containing protein</fullName>
    </recommendedName>
</protein>
<evidence type="ECO:0000259" key="8">
    <source>
        <dbReference type="Pfam" id="PF14733"/>
    </source>
</evidence>
<keyword evidence="3" id="KW-0238">DNA-binding</keyword>
<proteinExistence type="predicted"/>
<dbReference type="GO" id="GO:0005634">
    <property type="term" value="C:nucleus"/>
    <property type="evidence" value="ECO:0007669"/>
    <property type="project" value="UniProtKB-SubCell"/>
</dbReference>
<evidence type="ECO:0000259" key="7">
    <source>
        <dbReference type="Pfam" id="PF00847"/>
    </source>
</evidence>
<dbReference type="RefSeq" id="XP_012766900.1">
    <property type="nucleotide sequence ID" value="XM_012911446.1"/>
</dbReference>
<keyword evidence="10" id="KW-1185">Reference proteome</keyword>
<feature type="compositionally biased region" description="Basic and acidic residues" evidence="6">
    <location>
        <begin position="495"/>
        <end position="505"/>
    </location>
</feature>
<dbReference type="GO" id="GO:0003700">
    <property type="term" value="F:DNA-binding transcription factor activity"/>
    <property type="evidence" value="ECO:0007669"/>
    <property type="project" value="InterPro"/>
</dbReference>
<dbReference type="Pfam" id="PF00847">
    <property type="entry name" value="AP2"/>
    <property type="match status" value="1"/>
</dbReference>
<dbReference type="VEuPathDB" id="PiroplasmaDB:BBBOND_0110120"/>
<evidence type="ECO:0000256" key="6">
    <source>
        <dbReference type="SAM" id="MobiDB-lite"/>
    </source>
</evidence>
<keyword evidence="4" id="KW-0804">Transcription</keyword>
<dbReference type="GO" id="GO:0003677">
    <property type="term" value="F:DNA binding"/>
    <property type="evidence" value="ECO:0007669"/>
    <property type="project" value="UniProtKB-KW"/>
</dbReference>
<dbReference type="EMBL" id="LK391707">
    <property type="protein sequence ID" value="CDR94714.1"/>
    <property type="molecule type" value="Genomic_DNA"/>
</dbReference>
<dbReference type="Proteomes" id="UP000033188">
    <property type="component" value="Chromosome 1"/>
</dbReference>
<comment type="subcellular location">
    <subcellularLocation>
        <location evidence="1">Nucleus</location>
    </subcellularLocation>
</comment>
<dbReference type="KEGG" id="bbig:BBBOND_0110120"/>
<reference evidence="10" key="1">
    <citation type="journal article" date="2014" name="Nucleic Acids Res.">
        <title>The evolutionary dynamics of variant antigen genes in Babesia reveal a history of genomic innovation underlying host-parasite interaction.</title>
        <authorList>
            <person name="Jackson A.P."/>
            <person name="Otto T.D."/>
            <person name="Darby A."/>
            <person name="Ramaprasad A."/>
            <person name="Xia D."/>
            <person name="Echaide I.E."/>
            <person name="Farber M."/>
            <person name="Gahlot S."/>
            <person name="Gamble J."/>
            <person name="Gupta D."/>
            <person name="Gupta Y."/>
            <person name="Jackson L."/>
            <person name="Malandrin L."/>
            <person name="Malas T.B."/>
            <person name="Moussa E."/>
            <person name="Nair M."/>
            <person name="Reid A.J."/>
            <person name="Sanders M."/>
            <person name="Sharma J."/>
            <person name="Tracey A."/>
            <person name="Quail M.A."/>
            <person name="Weir W."/>
            <person name="Wastling J.M."/>
            <person name="Hall N."/>
            <person name="Willadsen P."/>
            <person name="Lingelbach K."/>
            <person name="Shiels B."/>
            <person name="Tait A."/>
            <person name="Berriman M."/>
            <person name="Allred D.R."/>
            <person name="Pain A."/>
        </authorList>
    </citation>
    <scope>NUCLEOTIDE SEQUENCE [LARGE SCALE GENOMIC DNA]</scope>
    <source>
        <strain evidence="10">Bond</strain>
    </source>
</reference>
<dbReference type="InterPro" id="IPR001471">
    <property type="entry name" value="AP2/ERF_dom"/>
</dbReference>
<evidence type="ECO:0000256" key="4">
    <source>
        <dbReference type="ARBA" id="ARBA00023163"/>
    </source>
</evidence>
<dbReference type="Pfam" id="PF14733">
    <property type="entry name" value="ACDC"/>
    <property type="match status" value="1"/>
</dbReference>
<dbReference type="AlphaFoldDB" id="A0A061D709"/>
<evidence type="ECO:0000313" key="9">
    <source>
        <dbReference type="EMBL" id="CDR94714.1"/>
    </source>
</evidence>
<feature type="region of interest" description="Disordered" evidence="6">
    <location>
        <begin position="490"/>
        <end position="532"/>
    </location>
</feature>
<evidence type="ECO:0000313" key="10">
    <source>
        <dbReference type="Proteomes" id="UP000033188"/>
    </source>
</evidence>
<evidence type="ECO:0000256" key="2">
    <source>
        <dbReference type="ARBA" id="ARBA00023015"/>
    </source>
</evidence>
<keyword evidence="5" id="KW-0539">Nucleus</keyword>
<evidence type="ECO:0008006" key="11">
    <source>
        <dbReference type="Google" id="ProtNLM"/>
    </source>
</evidence>
<name>A0A061D709_BABBI</name>
<dbReference type="GeneID" id="24563255"/>
<dbReference type="InterPro" id="IPR028078">
    <property type="entry name" value="ACDC"/>
</dbReference>
<feature type="domain" description="AP2-coincident C-terminal" evidence="8">
    <location>
        <begin position="545"/>
        <end position="634"/>
    </location>
</feature>
<accession>A0A061D709</accession>
<gene>
    <name evidence="9" type="ORF">BBBOND_0110120</name>
</gene>
<dbReference type="OrthoDB" id="364732at2759"/>
<sequence length="667" mass="74612">MRDNATPHGGEIHTANYGREHFVPDPMIMTRSSEEQPGAMLMPPFAMMPEDVKGSPQMPYDLEMQQAYKHYCMAMAASAAAQRYNLGATLGYESLPLSAWSREQFGEHMMLMKQQEAAAMQQARPWAPMSAKRTFNDMNMREGYGTTGARMASMSHAQERSDAQKRRAMAEIHMQQRQKHFNTFMPCDPHQVATFVGQVVPASGHRANVNSAAYGEDGERSAKAMQGGVALNETVIVAPQAPMCRMETRLISTDEGSQLSTVPSDAESEFEFNQSSAVQTRKKAVHRASYALTRCDSTLTGTAADNEYDWKRYKPNESSQEEDKLGFSQTLSGNLKQDYINFTKHGVLSNELRQEYIRRSKLYPKVRGVWFNSTVRRMGWVGQAYKKCKRIEKIFSISKHGFDGARELAIAFRNSQKPTGGASAVTEDTMLPIDTTYSAVTNDDFAVAETVDPVKTRDAAELYETDEEVTQRTEEFAEQTTEYADAIAQQQGFDRPGKPLSREDLESNGNHTDEEQEERANEEANATGIQESMFDQYKSKLTEEQREHRDHLCKGALRLMLYELAALVELDVPIPRLGREACCRGLKYHINALEACKSASDMLPYTAIFGSYICRGITPVDIPFGELYTMLQALSFCRPLGGTFDSAISTPFVGETDDANLSDLIVV</sequence>
<organism evidence="9 10">
    <name type="scientific">Babesia bigemina</name>
    <dbReference type="NCBI Taxonomy" id="5866"/>
    <lineage>
        <taxon>Eukaryota</taxon>
        <taxon>Sar</taxon>
        <taxon>Alveolata</taxon>
        <taxon>Apicomplexa</taxon>
        <taxon>Aconoidasida</taxon>
        <taxon>Piroplasmida</taxon>
        <taxon>Babesiidae</taxon>
        <taxon>Babesia</taxon>
    </lineage>
</organism>